<accession>A0AAV8ZNM5</accession>
<feature type="compositionally biased region" description="Polar residues" evidence="1">
    <location>
        <begin position="234"/>
        <end position="258"/>
    </location>
</feature>
<feature type="region of interest" description="Disordered" evidence="1">
    <location>
        <begin position="1"/>
        <end position="29"/>
    </location>
</feature>
<dbReference type="EMBL" id="JANEYF010001150">
    <property type="protein sequence ID" value="KAJ8965830.1"/>
    <property type="molecule type" value="Genomic_DNA"/>
</dbReference>
<comment type="caution">
    <text evidence="2">The sequence shown here is derived from an EMBL/GenBank/DDBJ whole genome shotgun (WGS) entry which is preliminary data.</text>
</comment>
<proteinExistence type="predicted"/>
<reference evidence="2" key="1">
    <citation type="journal article" date="2023" name="Insect Mol. Biol.">
        <title>Genome sequencing provides insights into the evolution of gene families encoding plant cell wall-degrading enzymes in longhorned beetles.</title>
        <authorList>
            <person name="Shin N.R."/>
            <person name="Okamura Y."/>
            <person name="Kirsch R."/>
            <person name="Pauchet Y."/>
        </authorList>
    </citation>
    <scope>NUCLEOTIDE SEQUENCE</scope>
    <source>
        <strain evidence="2">RBIC_L_NR</strain>
    </source>
</reference>
<dbReference type="Proteomes" id="UP001162156">
    <property type="component" value="Unassembled WGS sequence"/>
</dbReference>
<feature type="region of interest" description="Disordered" evidence="1">
    <location>
        <begin position="578"/>
        <end position="614"/>
    </location>
</feature>
<protein>
    <submittedName>
        <fullName evidence="2">Uncharacterized protein</fullName>
    </submittedName>
</protein>
<evidence type="ECO:0000313" key="2">
    <source>
        <dbReference type="EMBL" id="KAJ8965830.1"/>
    </source>
</evidence>
<feature type="region of interest" description="Disordered" evidence="1">
    <location>
        <begin position="234"/>
        <end position="274"/>
    </location>
</feature>
<evidence type="ECO:0000313" key="3">
    <source>
        <dbReference type="Proteomes" id="UP001162156"/>
    </source>
</evidence>
<organism evidence="2 3">
    <name type="scientific">Rhamnusium bicolor</name>
    <dbReference type="NCBI Taxonomy" id="1586634"/>
    <lineage>
        <taxon>Eukaryota</taxon>
        <taxon>Metazoa</taxon>
        <taxon>Ecdysozoa</taxon>
        <taxon>Arthropoda</taxon>
        <taxon>Hexapoda</taxon>
        <taxon>Insecta</taxon>
        <taxon>Pterygota</taxon>
        <taxon>Neoptera</taxon>
        <taxon>Endopterygota</taxon>
        <taxon>Coleoptera</taxon>
        <taxon>Polyphaga</taxon>
        <taxon>Cucujiformia</taxon>
        <taxon>Chrysomeloidea</taxon>
        <taxon>Cerambycidae</taxon>
        <taxon>Lepturinae</taxon>
        <taxon>Rhagiini</taxon>
        <taxon>Rhamnusium</taxon>
    </lineage>
</organism>
<sequence length="656" mass="74189">MKSNPSLPKTLPKRRSLENNPSKAEKSVSTEVLNIKKVESKVNSIRKNSIKPRSQIVAAVTSRLYSKTNKKEVATDTDDINTFKNGLPKELTICSNARTRLRELTRKALRAHRQKNVETQTDLFPVLRIKEISTDVADLRLLLAEVKDAETESDLITTKDASVECTTCGTQSSEDHNTKEAQEENEYILASTKALPIPGSPIYTKTVNINISHNYISGNKFNDGVSDNSTVNHNSQNVCFPTPDLISNHNSLEQQSHDTPGPSKSEVPPDLRGKSQMQYGNMEVLQEHFTSHEHFVPANINKNYVLARCSIVTKYTGKLQSINMSNVFAPEICIMKDFREDVCKPFPKFTPKLARPKIVVYKDFKCDDCKPLLIINSSSSSDEEIFSGELPDSLDYHMANNKKVKFPEKGVINPPESQRMVKAMSDFLEEATQLMNNLTIAANNISSSNNLYLDDSYEFEVTLNDIRGLKKPNRKRRRKIGCTTFTSKTENTKRDTIAQTFPVDKSDCCTQCEIVVPINKYEALVEDSCRRLEEKINKLPTSRQKVNISNDYQDYHDDILNPFSEKLTYNPWDLSHPSNGNDVEDSSLESNPVTFSDYGSLPRKTHKRHRTPTCSPSAFLRQLTNMRRQVIESSRGGIIGKECDFIRENVVNTLNE</sequence>
<name>A0AAV8ZNM5_9CUCU</name>
<evidence type="ECO:0000256" key="1">
    <source>
        <dbReference type="SAM" id="MobiDB-lite"/>
    </source>
</evidence>
<keyword evidence="3" id="KW-1185">Reference proteome</keyword>
<gene>
    <name evidence="2" type="ORF">NQ314_003877</name>
</gene>
<dbReference type="AlphaFoldDB" id="A0AAV8ZNM5"/>